<dbReference type="Pfam" id="PF02852">
    <property type="entry name" value="Pyr_redox_dim"/>
    <property type="match status" value="1"/>
</dbReference>
<organism evidence="8 9">
    <name type="scientific">Aurantimonas marianensis</name>
    <dbReference type="NCBI Taxonomy" id="2920428"/>
    <lineage>
        <taxon>Bacteria</taxon>
        <taxon>Pseudomonadati</taxon>
        <taxon>Pseudomonadota</taxon>
        <taxon>Alphaproteobacteria</taxon>
        <taxon>Hyphomicrobiales</taxon>
        <taxon>Aurantimonadaceae</taxon>
        <taxon>Aurantimonas</taxon>
    </lineage>
</organism>
<dbReference type="Pfam" id="PF07992">
    <property type="entry name" value="Pyr_redox_2"/>
    <property type="match status" value="1"/>
</dbReference>
<reference evidence="8" key="1">
    <citation type="submission" date="2022-03" db="EMBL/GenBank/DDBJ databases">
        <title>Aurantimonas Liuensis sp. Nov., isolated from the hadal seawater of the Mariana Trench.</title>
        <authorList>
            <person name="Liu R."/>
        </authorList>
    </citation>
    <scope>NUCLEOTIDE SEQUENCE</scope>
    <source>
        <strain evidence="8">LRZ36</strain>
    </source>
</reference>
<evidence type="ECO:0000256" key="5">
    <source>
        <dbReference type="PIRSR" id="PIRSR000350-4"/>
    </source>
</evidence>
<dbReference type="InterPro" id="IPR016156">
    <property type="entry name" value="FAD/NAD-linked_Rdtase_dimer_sf"/>
</dbReference>
<evidence type="ECO:0000256" key="1">
    <source>
        <dbReference type="ARBA" id="ARBA00007532"/>
    </source>
</evidence>
<dbReference type="Proteomes" id="UP001155220">
    <property type="component" value="Unassembled WGS sequence"/>
</dbReference>
<keyword evidence="4" id="KW-0520">NAD</keyword>
<feature type="domain" description="Pyridine nucleotide-disulphide oxidoreductase dimerisation" evidence="6">
    <location>
        <begin position="341"/>
        <end position="443"/>
    </location>
</feature>
<gene>
    <name evidence="8" type="ORF">MJ956_16490</name>
</gene>
<name>A0A9X2HDX5_9HYPH</name>
<evidence type="ECO:0000259" key="7">
    <source>
        <dbReference type="Pfam" id="PF07992"/>
    </source>
</evidence>
<feature type="binding site" evidence="4">
    <location>
        <position position="263"/>
    </location>
    <ligand>
        <name>NAD(+)</name>
        <dbReference type="ChEBI" id="CHEBI:57540"/>
    </ligand>
</feature>
<feature type="binding site" evidence="4">
    <location>
        <begin position="173"/>
        <end position="180"/>
    </location>
    <ligand>
        <name>NAD(+)</name>
        <dbReference type="ChEBI" id="CHEBI:57540"/>
    </ligand>
</feature>
<evidence type="ECO:0000313" key="9">
    <source>
        <dbReference type="Proteomes" id="UP001155220"/>
    </source>
</evidence>
<dbReference type="PRINTS" id="PR00368">
    <property type="entry name" value="FADPNR"/>
</dbReference>
<comment type="caution">
    <text evidence="8">The sequence shown here is derived from an EMBL/GenBank/DDBJ whole genome shotgun (WGS) entry which is preliminary data.</text>
</comment>
<feature type="binding site" evidence="4">
    <location>
        <position position="304"/>
    </location>
    <ligand>
        <name>FAD</name>
        <dbReference type="ChEBI" id="CHEBI:57692"/>
    </ligand>
</feature>
<dbReference type="GO" id="GO:0016491">
    <property type="term" value="F:oxidoreductase activity"/>
    <property type="evidence" value="ECO:0007669"/>
    <property type="project" value="InterPro"/>
</dbReference>
<dbReference type="InterPro" id="IPR023753">
    <property type="entry name" value="FAD/NAD-binding_dom"/>
</dbReference>
<protein>
    <submittedName>
        <fullName evidence="8">NAD(P)/FAD-dependent oxidoreductase</fullName>
    </submittedName>
</protein>
<evidence type="ECO:0000313" key="8">
    <source>
        <dbReference type="EMBL" id="MCP3056732.1"/>
    </source>
</evidence>
<feature type="binding site" evidence="4">
    <location>
        <position position="51"/>
    </location>
    <ligand>
        <name>FAD</name>
        <dbReference type="ChEBI" id="CHEBI:57692"/>
    </ligand>
</feature>
<dbReference type="PANTHER" id="PTHR43014:SF5">
    <property type="entry name" value="GLUTATHIONE REDUCTASE (NADPH)"/>
    <property type="match status" value="1"/>
</dbReference>
<dbReference type="PANTHER" id="PTHR43014">
    <property type="entry name" value="MERCURIC REDUCTASE"/>
    <property type="match status" value="1"/>
</dbReference>
<comment type="cofactor">
    <cofactor evidence="4">
        <name>FAD</name>
        <dbReference type="ChEBI" id="CHEBI:57692"/>
    </cofactor>
    <text evidence="4">Binds 1 FAD per subunit.</text>
</comment>
<dbReference type="InterPro" id="IPR001100">
    <property type="entry name" value="Pyr_nuc-diS_OxRdtase"/>
</dbReference>
<dbReference type="SUPFAM" id="SSF55424">
    <property type="entry name" value="FAD/NAD-linked reductases, dimerisation (C-terminal) domain"/>
    <property type="match status" value="1"/>
</dbReference>
<keyword evidence="2" id="KW-0285">Flavoprotein</keyword>
<dbReference type="Gene3D" id="3.50.50.60">
    <property type="entry name" value="FAD/NAD(P)-binding domain"/>
    <property type="match status" value="2"/>
</dbReference>
<comment type="similarity">
    <text evidence="1">Belongs to the class-I pyridine nucleotide-disulfide oxidoreductase family.</text>
</comment>
<keyword evidence="9" id="KW-1185">Reference proteome</keyword>
<evidence type="ECO:0000256" key="4">
    <source>
        <dbReference type="PIRSR" id="PIRSR000350-3"/>
    </source>
</evidence>
<evidence type="ECO:0000259" key="6">
    <source>
        <dbReference type="Pfam" id="PF02852"/>
    </source>
</evidence>
<dbReference type="SUPFAM" id="SSF51905">
    <property type="entry name" value="FAD/NAD(P)-binding domain"/>
    <property type="match status" value="1"/>
</dbReference>
<dbReference type="EMBL" id="JALHBS010000104">
    <property type="protein sequence ID" value="MCP3056732.1"/>
    <property type="molecule type" value="Genomic_DNA"/>
</dbReference>
<accession>A0A9X2HDX5</accession>
<feature type="domain" description="FAD/NAD(P)-binding" evidence="7">
    <location>
        <begin position="5"/>
        <end position="321"/>
    </location>
</feature>
<sequence length="450" mass="47572">MTRSFDLVVLGVGMAAVSAANKCAAAGWSVAVVDELPYGGTCALRGCDPKKMLRRGAEILDAARLMRGKGVAGDLKIDWPDLMAFKRSFTDKMPDKIESGLDRNGVSTFHGPARFVSENTIEIGGETRLQGRHVLIATGAEPRSLEFPGAEHLIDSTRFLELASLPRRILFVGGGYISFEFAHIAARAGSAVRILQRGERPLKRFDPDLVDRLVARGGEAGVAVTTGIDLNSVERSGAGYTVHVERVGQPAIFAADLVVHGAGRVPAIDRLALEAAGVTAGKGGVRVDRHLKSVSNPAVFAAGDAADTNGPPLTPVAVAEGKVAASNMLKGDHATVDYRGVPSVVFTIPELARVGMTESEAREQGRNVRVAFNDTSGWYSNLRVGETCAATKILIDADSDEILGAHLLGPDYAEIVNFCGLAMRLGLKTRDLKSMIAAYPSVGSDLGSML</sequence>
<dbReference type="InterPro" id="IPR036188">
    <property type="entry name" value="FAD/NAD-bd_sf"/>
</dbReference>
<keyword evidence="4" id="KW-0547">Nucleotide-binding</keyword>
<keyword evidence="3 4" id="KW-0274">FAD</keyword>
<dbReference type="PRINTS" id="PR00411">
    <property type="entry name" value="PNDRDTASEI"/>
</dbReference>
<dbReference type="PIRSF" id="PIRSF000350">
    <property type="entry name" value="Mercury_reductase_MerA"/>
    <property type="match status" value="1"/>
</dbReference>
<dbReference type="GO" id="GO:0000166">
    <property type="term" value="F:nucleotide binding"/>
    <property type="evidence" value="ECO:0007669"/>
    <property type="project" value="UniProtKB-KW"/>
</dbReference>
<proteinExistence type="inferred from homology"/>
<evidence type="ECO:0000256" key="2">
    <source>
        <dbReference type="ARBA" id="ARBA00022630"/>
    </source>
</evidence>
<evidence type="ECO:0000256" key="3">
    <source>
        <dbReference type="ARBA" id="ARBA00022827"/>
    </source>
</evidence>
<dbReference type="AlphaFoldDB" id="A0A9X2HDX5"/>
<dbReference type="RefSeq" id="WP_253965529.1">
    <property type="nucleotide sequence ID" value="NZ_JALHBS010000104.1"/>
</dbReference>
<feature type="disulfide bond" description="Redox-active" evidence="5">
    <location>
        <begin position="42"/>
        <end position="47"/>
    </location>
</feature>
<dbReference type="Gene3D" id="3.30.390.30">
    <property type="match status" value="1"/>
</dbReference>
<dbReference type="InterPro" id="IPR004099">
    <property type="entry name" value="Pyr_nucl-diS_OxRdtase_dimer"/>
</dbReference>